<organism evidence="2 3">
    <name type="scientific">Ophiostoma piceae (strain UAMH 11346)</name>
    <name type="common">Sap stain fungus</name>
    <dbReference type="NCBI Taxonomy" id="1262450"/>
    <lineage>
        <taxon>Eukaryota</taxon>
        <taxon>Fungi</taxon>
        <taxon>Dikarya</taxon>
        <taxon>Ascomycota</taxon>
        <taxon>Pezizomycotina</taxon>
        <taxon>Sordariomycetes</taxon>
        <taxon>Sordariomycetidae</taxon>
        <taxon>Ophiostomatales</taxon>
        <taxon>Ophiostomataceae</taxon>
        <taxon>Ophiostoma</taxon>
    </lineage>
</organism>
<dbReference type="EMBL" id="KE148151">
    <property type="protein sequence ID" value="EPE07101.1"/>
    <property type="molecule type" value="Genomic_DNA"/>
</dbReference>
<gene>
    <name evidence="2" type="ORF">F503_07752</name>
</gene>
<feature type="compositionally biased region" description="Low complexity" evidence="1">
    <location>
        <begin position="12"/>
        <end position="36"/>
    </location>
</feature>
<evidence type="ECO:0000256" key="1">
    <source>
        <dbReference type="SAM" id="MobiDB-lite"/>
    </source>
</evidence>
<reference evidence="2 3" key="1">
    <citation type="journal article" date="2013" name="BMC Genomics">
        <title>The genome and transcriptome of the pine saprophyte Ophiostoma piceae, and a comparison with the bark beetle-associated pine pathogen Grosmannia clavigera.</title>
        <authorList>
            <person name="Haridas S."/>
            <person name="Wang Y."/>
            <person name="Lim L."/>
            <person name="Massoumi Alamouti S."/>
            <person name="Jackman S."/>
            <person name="Docking R."/>
            <person name="Robertson G."/>
            <person name="Birol I."/>
            <person name="Bohlmann J."/>
            <person name="Breuil C."/>
        </authorList>
    </citation>
    <scope>NUCLEOTIDE SEQUENCE [LARGE SCALE GENOMIC DNA]</scope>
    <source>
        <strain evidence="2 3">UAMH 11346</strain>
    </source>
</reference>
<dbReference type="Proteomes" id="UP000016923">
    <property type="component" value="Unassembled WGS sequence"/>
</dbReference>
<dbReference type="AlphaFoldDB" id="S3C5H9"/>
<sequence>MPFTVSLAVVPSSNPPAAAQTLGTPAAETETTPPENTEYRVELTISNRDAAKRYSDHLRKTYREKVDVRCTAKSETHIGKNDEFIVTIKTTMTVTDLLIPEGSPRTSNCEIKFDSLDEADAWNDTYMLWELTDIGGTLSLAYKWTEDKFYSKVPKSKNAELSSEDEELPIRRSKRGISRHIY</sequence>
<accession>S3C5H9</accession>
<keyword evidence="3" id="KW-1185">Reference proteome</keyword>
<evidence type="ECO:0000313" key="3">
    <source>
        <dbReference type="Proteomes" id="UP000016923"/>
    </source>
</evidence>
<dbReference type="HOGENOM" id="CLU_1482418_0_0_1"/>
<proteinExistence type="predicted"/>
<name>S3C5H9_OPHP1</name>
<evidence type="ECO:0000313" key="2">
    <source>
        <dbReference type="EMBL" id="EPE07101.1"/>
    </source>
</evidence>
<protein>
    <submittedName>
        <fullName evidence="2">Uncharacterized protein</fullName>
    </submittedName>
</protein>
<feature type="region of interest" description="Disordered" evidence="1">
    <location>
        <begin position="12"/>
        <end position="37"/>
    </location>
</feature>
<dbReference type="VEuPathDB" id="FungiDB:F503_07752"/>